<accession>A0ABZ1BV83</accession>
<sequence length="360" mass="38543">MGVLLAVACALLASAAQESRAALGGGRDQADLSTQGIVTLLARRQAWIWKVPPGSLRVEEVHSPDGSARLVWVSGTPKEPDQPVQRHAFAVMSRDPKGERDLFTDLTPVVDTGYPAYTLALIPLGPGEPSAFAIGAPSGAGKRMAALYVVVPGRTGASGGPPVLSVQADIITVDTDAQGYARIQAGTFDFGTEQTSVLRVPESATLDPLGRPARAVTVTVYRWDRARSAFEAQPRAPELTPFGVAEAFVAAVGRGDMRYAFSLTTAEWRRVMGVQSETQLRSYLQSTRPYLLMESGPYLFLGGSVGREAASILFSDRSGRIYRIRLRYMRQEESELLVLPGAAGPELKGPWQIDGLDGGS</sequence>
<protein>
    <submittedName>
        <fullName evidence="2">Uncharacterized protein</fullName>
    </submittedName>
</protein>
<keyword evidence="3" id="KW-1185">Reference proteome</keyword>
<dbReference type="Proteomes" id="UP001332192">
    <property type="component" value="Chromosome"/>
</dbReference>
<dbReference type="RefSeq" id="WP_324715776.1">
    <property type="nucleotide sequence ID" value="NZ_CP141615.1"/>
</dbReference>
<evidence type="ECO:0000313" key="3">
    <source>
        <dbReference type="Proteomes" id="UP001332192"/>
    </source>
</evidence>
<evidence type="ECO:0000313" key="2">
    <source>
        <dbReference type="EMBL" id="WRP16503.1"/>
    </source>
</evidence>
<gene>
    <name evidence="2" type="ORF">U7230_10395</name>
</gene>
<name>A0ABZ1BV83_9FIRM</name>
<organism evidence="2 3">
    <name type="scientific">Carboxydichorda subterranea</name>
    <dbReference type="NCBI Taxonomy" id="3109565"/>
    <lineage>
        <taxon>Bacteria</taxon>
        <taxon>Bacillati</taxon>
        <taxon>Bacillota</taxon>
        <taxon>Limnochordia</taxon>
        <taxon>Limnochordales</taxon>
        <taxon>Geochordaceae</taxon>
        <taxon>Carboxydichorda</taxon>
    </lineage>
</organism>
<reference evidence="2 3" key="1">
    <citation type="journal article" date="2024" name="Front. Microbiol.">
        <title>Novel thermophilic genera Geochorda gen. nov. and Carboxydochorda gen. nov. from the deep terrestrial subsurface reveal the ecophysiological diversity in the class Limnochordia.</title>
        <authorList>
            <person name="Karnachuk O.V."/>
            <person name="Lukina A.P."/>
            <person name="Avakyan M.R."/>
            <person name="Kadnikov V.V."/>
            <person name="Begmatov S."/>
            <person name="Beletsky A.V."/>
            <person name="Vlasova K.G."/>
            <person name="Novikov A.A."/>
            <person name="Shcherbakova V.A."/>
            <person name="Mardanov A.V."/>
            <person name="Ravin N.V."/>
        </authorList>
    </citation>
    <scope>NUCLEOTIDE SEQUENCE [LARGE SCALE GENOMIC DNA]</scope>
    <source>
        <strain evidence="2 3">L945</strain>
    </source>
</reference>
<dbReference type="EMBL" id="CP141615">
    <property type="protein sequence ID" value="WRP16503.1"/>
    <property type="molecule type" value="Genomic_DNA"/>
</dbReference>
<feature type="signal peptide" evidence="1">
    <location>
        <begin position="1"/>
        <end position="21"/>
    </location>
</feature>
<keyword evidence="1" id="KW-0732">Signal</keyword>
<evidence type="ECO:0000256" key="1">
    <source>
        <dbReference type="SAM" id="SignalP"/>
    </source>
</evidence>
<feature type="chain" id="PRO_5046527727" evidence="1">
    <location>
        <begin position="22"/>
        <end position="360"/>
    </location>
</feature>
<proteinExistence type="predicted"/>